<dbReference type="NCBIfam" id="NF008284">
    <property type="entry name" value="PRK11062.1"/>
    <property type="match status" value="1"/>
</dbReference>
<evidence type="ECO:0000256" key="1">
    <source>
        <dbReference type="ARBA" id="ARBA00009437"/>
    </source>
</evidence>
<proteinExistence type="inferred from homology"/>
<dbReference type="GO" id="GO:0003700">
    <property type="term" value="F:DNA-binding transcription factor activity"/>
    <property type="evidence" value="ECO:0007669"/>
    <property type="project" value="InterPro"/>
</dbReference>
<gene>
    <name evidence="7" type="primary">nhaR</name>
    <name evidence="7" type="ORF">KDA27_12540</name>
</gene>
<evidence type="ECO:0000256" key="3">
    <source>
        <dbReference type="ARBA" id="ARBA00023125"/>
    </source>
</evidence>
<dbReference type="Gene3D" id="3.40.190.290">
    <property type="match status" value="1"/>
</dbReference>
<dbReference type="InterPro" id="IPR036388">
    <property type="entry name" value="WH-like_DNA-bd_sf"/>
</dbReference>
<dbReference type="FunFam" id="1.10.10.10:FF:000001">
    <property type="entry name" value="LysR family transcriptional regulator"/>
    <property type="match status" value="1"/>
</dbReference>
<keyword evidence="4" id="KW-0010">Activator</keyword>
<dbReference type="Gene3D" id="1.10.10.10">
    <property type="entry name" value="Winged helix-like DNA-binding domain superfamily/Winged helix DNA-binding domain"/>
    <property type="match status" value="1"/>
</dbReference>
<comment type="caution">
    <text evidence="7">The sequence shown here is derived from an EMBL/GenBank/DDBJ whole genome shotgun (WGS) entry which is preliminary data.</text>
</comment>
<evidence type="ECO:0000256" key="4">
    <source>
        <dbReference type="ARBA" id="ARBA00023159"/>
    </source>
</evidence>
<accession>A0A956SFS0</accession>
<dbReference type="EMBL" id="JAGQHS010000060">
    <property type="protein sequence ID" value="MCA9756623.1"/>
    <property type="molecule type" value="Genomic_DNA"/>
</dbReference>
<evidence type="ECO:0000259" key="6">
    <source>
        <dbReference type="PROSITE" id="PS50931"/>
    </source>
</evidence>
<evidence type="ECO:0000313" key="8">
    <source>
        <dbReference type="Proteomes" id="UP000739538"/>
    </source>
</evidence>
<dbReference type="Pfam" id="PF03466">
    <property type="entry name" value="LysR_substrate"/>
    <property type="match status" value="1"/>
</dbReference>
<dbReference type="PROSITE" id="PS50931">
    <property type="entry name" value="HTH_LYSR"/>
    <property type="match status" value="1"/>
</dbReference>
<feature type="domain" description="HTH lysR-type" evidence="6">
    <location>
        <begin position="4"/>
        <end position="61"/>
    </location>
</feature>
<dbReference type="InterPro" id="IPR000847">
    <property type="entry name" value="LysR_HTH_N"/>
</dbReference>
<dbReference type="GO" id="GO:0003677">
    <property type="term" value="F:DNA binding"/>
    <property type="evidence" value="ECO:0007669"/>
    <property type="project" value="UniProtKB-KW"/>
</dbReference>
<dbReference type="PANTHER" id="PTHR30293:SF2">
    <property type="entry name" value="TRANSCRIPTIONAL ACTIVATOR PROTEIN NHAR"/>
    <property type="match status" value="1"/>
</dbReference>
<keyword evidence="5" id="KW-0804">Transcription</keyword>
<evidence type="ECO:0000313" key="7">
    <source>
        <dbReference type="EMBL" id="MCA9756623.1"/>
    </source>
</evidence>
<name>A0A956SFS0_UNCEI</name>
<dbReference type="Proteomes" id="UP000739538">
    <property type="component" value="Unassembled WGS sequence"/>
</dbReference>
<evidence type="ECO:0000256" key="2">
    <source>
        <dbReference type="ARBA" id="ARBA00023015"/>
    </source>
</evidence>
<organism evidence="7 8">
    <name type="scientific">Eiseniibacteriota bacterium</name>
    <dbReference type="NCBI Taxonomy" id="2212470"/>
    <lineage>
        <taxon>Bacteria</taxon>
        <taxon>Candidatus Eiseniibacteriota</taxon>
    </lineage>
</organism>
<dbReference type="GO" id="GO:2000142">
    <property type="term" value="P:regulation of DNA-templated transcription initiation"/>
    <property type="evidence" value="ECO:0007669"/>
    <property type="project" value="TreeGrafter"/>
</dbReference>
<dbReference type="PRINTS" id="PR00039">
    <property type="entry name" value="HTHLYSR"/>
</dbReference>
<reference evidence="7" key="1">
    <citation type="submission" date="2020-04" db="EMBL/GenBank/DDBJ databases">
        <authorList>
            <person name="Zhang T."/>
        </authorList>
    </citation>
    <scope>NUCLEOTIDE SEQUENCE</scope>
    <source>
        <strain evidence="7">HKST-UBA02</strain>
    </source>
</reference>
<dbReference type="PANTHER" id="PTHR30293">
    <property type="entry name" value="TRANSCRIPTIONAL REGULATORY PROTEIN NAC-RELATED"/>
    <property type="match status" value="1"/>
</dbReference>
<dbReference type="SUPFAM" id="SSF53850">
    <property type="entry name" value="Periplasmic binding protein-like II"/>
    <property type="match status" value="1"/>
</dbReference>
<comment type="similarity">
    <text evidence="1">Belongs to the LysR transcriptional regulatory family.</text>
</comment>
<dbReference type="AlphaFoldDB" id="A0A956SFS0"/>
<protein>
    <submittedName>
        <fullName evidence="7">Transcriptional activator NhaR</fullName>
    </submittedName>
</protein>
<keyword evidence="2" id="KW-0805">Transcription regulation</keyword>
<dbReference type="Pfam" id="PF00126">
    <property type="entry name" value="HTH_1"/>
    <property type="match status" value="1"/>
</dbReference>
<dbReference type="InterPro" id="IPR005119">
    <property type="entry name" value="LysR_subst-bd"/>
</dbReference>
<keyword evidence="3" id="KW-0238">DNA-binding</keyword>
<dbReference type="SUPFAM" id="SSF46785">
    <property type="entry name" value="Winged helix' DNA-binding domain"/>
    <property type="match status" value="1"/>
</dbReference>
<evidence type="ECO:0000256" key="5">
    <source>
        <dbReference type="ARBA" id="ARBA00023163"/>
    </source>
</evidence>
<sequence>MEWINYHHLLYFWMVAREGTVARAAERLNLSQPTVSGQIKTLEESIGGRLLERSGRGLVLTELGQLVFRYADEIFHLGRELTDALAGRAPGQPLGLRVGVVDVMPKLIVQKLLEPITKLDEPIRIACFEGKAHQLLGQLAIHELDVVLSDGPIPSDVNVRAFSHLLGECGATFLAAPKLAKRYRAGFPQSLTDAPLLLPTANTMLRRSVDAWFERIGIRPDIVGEFEDSALLKVFGQKGQGVFLAPSAIEATVKQQYGVHVVGRSEEVRERFYAISIERRVKHPAVVAIAESARRDIFGVSAP</sequence>
<reference evidence="7" key="2">
    <citation type="journal article" date="2021" name="Microbiome">
        <title>Successional dynamics and alternative stable states in a saline activated sludge microbial community over 9 years.</title>
        <authorList>
            <person name="Wang Y."/>
            <person name="Ye J."/>
            <person name="Ju F."/>
            <person name="Liu L."/>
            <person name="Boyd J.A."/>
            <person name="Deng Y."/>
            <person name="Parks D.H."/>
            <person name="Jiang X."/>
            <person name="Yin X."/>
            <person name="Woodcroft B.J."/>
            <person name="Tyson G.W."/>
            <person name="Hugenholtz P."/>
            <person name="Polz M.F."/>
            <person name="Zhang T."/>
        </authorList>
    </citation>
    <scope>NUCLEOTIDE SEQUENCE</scope>
    <source>
        <strain evidence="7">HKST-UBA02</strain>
    </source>
</reference>
<dbReference type="InterPro" id="IPR036390">
    <property type="entry name" value="WH_DNA-bd_sf"/>
</dbReference>